<dbReference type="GeneID" id="103505297"/>
<sequence>MKGDFFNFVSDNHSGPLNPPIIPPVGKIIDVLVETVSSPTNFWIRPEDSYNAWVELIEEMDEFYSEQVSNLQPVKPEDIMVGASFAFYYEDVELWQRVTINNKISSESVALFLVDFGKIITADTSLLCYLAPQFRKLPATAIKSKLHDIRPTFGDWTPEDNLRFQELCEPNKVFKCRVEEATPDLIKDREDVRLSVRLLDTHDPAKDIDLATLLVVEGRAKMNEE</sequence>
<accession>A0A3Q0IJN1</accession>
<dbReference type="KEGG" id="dci:103505297"/>
<name>A0A3Q0IJN1_DIACI</name>
<feature type="domain" description="Tudor" evidence="1">
    <location>
        <begin position="24"/>
        <end position="147"/>
    </location>
</feature>
<reference evidence="3" key="1">
    <citation type="submission" date="2025-08" db="UniProtKB">
        <authorList>
            <consortium name="RefSeq"/>
        </authorList>
    </citation>
    <scope>IDENTIFICATION</scope>
</reference>
<dbReference type="InterPro" id="IPR035437">
    <property type="entry name" value="SNase_OB-fold_sf"/>
</dbReference>
<dbReference type="Gene3D" id="2.30.30.140">
    <property type="match status" value="1"/>
</dbReference>
<dbReference type="GO" id="GO:0005737">
    <property type="term" value="C:cytoplasm"/>
    <property type="evidence" value="ECO:0007669"/>
    <property type="project" value="UniProtKB-ARBA"/>
</dbReference>
<dbReference type="PANTHER" id="PTHR22948">
    <property type="entry name" value="TUDOR DOMAIN CONTAINING PROTEIN"/>
    <property type="match status" value="1"/>
</dbReference>
<dbReference type="STRING" id="121845.A0A3Q0IJN1"/>
<dbReference type="InterPro" id="IPR002999">
    <property type="entry name" value="Tudor"/>
</dbReference>
<dbReference type="SUPFAM" id="SSF63748">
    <property type="entry name" value="Tudor/PWWP/MBT"/>
    <property type="match status" value="1"/>
</dbReference>
<keyword evidence="2" id="KW-1185">Reference proteome</keyword>
<dbReference type="Pfam" id="PF00567">
    <property type="entry name" value="TUDOR"/>
    <property type="match status" value="1"/>
</dbReference>
<gene>
    <name evidence="3" type="primary">LOC103505297</name>
</gene>
<organism evidence="2 3">
    <name type="scientific">Diaphorina citri</name>
    <name type="common">Asian citrus psyllid</name>
    <dbReference type="NCBI Taxonomy" id="121845"/>
    <lineage>
        <taxon>Eukaryota</taxon>
        <taxon>Metazoa</taxon>
        <taxon>Ecdysozoa</taxon>
        <taxon>Arthropoda</taxon>
        <taxon>Hexapoda</taxon>
        <taxon>Insecta</taxon>
        <taxon>Pterygota</taxon>
        <taxon>Neoptera</taxon>
        <taxon>Paraneoptera</taxon>
        <taxon>Hemiptera</taxon>
        <taxon>Sternorrhyncha</taxon>
        <taxon>Psylloidea</taxon>
        <taxon>Psyllidae</taxon>
        <taxon>Diaphorininae</taxon>
        <taxon>Diaphorina</taxon>
    </lineage>
</organism>
<dbReference type="RefSeq" id="XP_026676434.1">
    <property type="nucleotide sequence ID" value="XM_026820633.1"/>
</dbReference>
<dbReference type="InterPro" id="IPR050621">
    <property type="entry name" value="Tudor_domain_containing"/>
</dbReference>
<evidence type="ECO:0000313" key="2">
    <source>
        <dbReference type="Proteomes" id="UP000079169"/>
    </source>
</evidence>
<dbReference type="Gene3D" id="2.40.50.90">
    <property type="match status" value="1"/>
</dbReference>
<dbReference type="AlphaFoldDB" id="A0A3Q0IJN1"/>
<dbReference type="PANTHER" id="PTHR22948:SF29">
    <property type="entry name" value="FI02030P-RELATED"/>
    <property type="match status" value="1"/>
</dbReference>
<protein>
    <submittedName>
        <fullName evidence="3">Tudor domain-containing protein 5-like</fullName>
    </submittedName>
</protein>
<dbReference type="Proteomes" id="UP000079169">
    <property type="component" value="Unplaced"/>
</dbReference>
<dbReference type="PaxDb" id="121845-A0A3Q0IJN1"/>
<evidence type="ECO:0000259" key="1">
    <source>
        <dbReference type="Pfam" id="PF00567"/>
    </source>
</evidence>
<proteinExistence type="predicted"/>
<evidence type="ECO:0000313" key="3">
    <source>
        <dbReference type="RefSeq" id="XP_026676434.1"/>
    </source>
</evidence>